<dbReference type="EMBL" id="AFRT01000540">
    <property type="protein sequence ID" value="ELU43456.1"/>
    <property type="molecule type" value="Genomic_DNA"/>
</dbReference>
<evidence type="ECO:0000313" key="1">
    <source>
        <dbReference type="EMBL" id="ELU43456.1"/>
    </source>
</evidence>
<organism evidence="1 2">
    <name type="scientific">Thanatephorus cucumeris (strain AG1-IA)</name>
    <name type="common">Rice sheath blight fungus</name>
    <name type="synonym">Rhizoctonia solani</name>
    <dbReference type="NCBI Taxonomy" id="983506"/>
    <lineage>
        <taxon>Eukaryota</taxon>
        <taxon>Fungi</taxon>
        <taxon>Dikarya</taxon>
        <taxon>Basidiomycota</taxon>
        <taxon>Agaricomycotina</taxon>
        <taxon>Agaricomycetes</taxon>
        <taxon>Cantharellales</taxon>
        <taxon>Ceratobasidiaceae</taxon>
        <taxon>Rhizoctonia</taxon>
        <taxon>Rhizoctonia solani AG-1</taxon>
    </lineage>
</organism>
<proteinExistence type="predicted"/>
<reference evidence="1 2" key="1">
    <citation type="journal article" date="2013" name="Nat. Commun.">
        <title>The evolution and pathogenic mechanisms of the rice sheath blight pathogen.</title>
        <authorList>
            <person name="Zheng A."/>
            <person name="Lin R."/>
            <person name="Xu L."/>
            <person name="Qin P."/>
            <person name="Tang C."/>
            <person name="Ai P."/>
            <person name="Zhang D."/>
            <person name="Liu Y."/>
            <person name="Sun Z."/>
            <person name="Feng H."/>
            <person name="Wang Y."/>
            <person name="Chen Y."/>
            <person name="Liang X."/>
            <person name="Fu R."/>
            <person name="Li Q."/>
            <person name="Zhang J."/>
            <person name="Yu X."/>
            <person name="Xie Z."/>
            <person name="Ding L."/>
            <person name="Guan P."/>
            <person name="Tang J."/>
            <person name="Liang Y."/>
            <person name="Wang S."/>
            <person name="Deng Q."/>
            <person name="Li S."/>
            <person name="Zhu J."/>
            <person name="Wang L."/>
            <person name="Liu H."/>
            <person name="Li P."/>
        </authorList>
    </citation>
    <scope>NUCLEOTIDE SEQUENCE [LARGE SCALE GENOMIC DNA]</scope>
    <source>
        <strain evidence="2">AG-1 IA</strain>
    </source>
</reference>
<dbReference type="HOGENOM" id="CLU_3070325_0_0_1"/>
<dbReference type="AlphaFoldDB" id="L8WZE0"/>
<gene>
    <name evidence="1" type="ORF">AG1IA_02512</name>
</gene>
<protein>
    <submittedName>
        <fullName evidence="1">Uncharacterized protein</fullName>
    </submittedName>
</protein>
<evidence type="ECO:0000313" key="2">
    <source>
        <dbReference type="Proteomes" id="UP000011668"/>
    </source>
</evidence>
<keyword evidence="2" id="KW-1185">Reference proteome</keyword>
<accession>L8WZE0</accession>
<name>L8WZE0_THACA</name>
<dbReference type="Proteomes" id="UP000011668">
    <property type="component" value="Unassembled WGS sequence"/>
</dbReference>
<comment type="caution">
    <text evidence="1">The sequence shown here is derived from an EMBL/GenBank/DDBJ whole genome shotgun (WGS) entry which is preliminary data.</text>
</comment>
<sequence>MCCVVDVFLVSSCQSCSCIFTPLFHFFFIISLLGNNFLFLSNARIWTLVRVSP</sequence>